<sequence length="100" mass="10785">MSFRIRVCPIHVPGSERIASALTAERGREMPDKENFQRVINVSNAPPVSLTRKGSGCWEIKQGSGGLVACVDPVMSMISTSEYCIISTCLAGSCAGAWFY</sequence>
<proteinExistence type="predicted"/>
<dbReference type="Proteomes" id="UP000887564">
    <property type="component" value="Unplaced"/>
</dbReference>
<dbReference type="AlphaFoldDB" id="A0A914RIJ9"/>
<evidence type="ECO:0000313" key="2">
    <source>
        <dbReference type="WBParaSite" id="PEQ_0000158201-mRNA-1"/>
    </source>
</evidence>
<protein>
    <submittedName>
        <fullName evidence="2">Uncharacterized protein</fullName>
    </submittedName>
</protein>
<reference evidence="2" key="1">
    <citation type="submission" date="2022-11" db="UniProtKB">
        <authorList>
            <consortium name="WormBaseParasite"/>
        </authorList>
    </citation>
    <scope>IDENTIFICATION</scope>
</reference>
<dbReference type="Gene3D" id="3.40.50.2000">
    <property type="entry name" value="Glycogen Phosphorylase B"/>
    <property type="match status" value="1"/>
</dbReference>
<organism evidence="1 2">
    <name type="scientific">Parascaris equorum</name>
    <name type="common">Equine roundworm</name>
    <dbReference type="NCBI Taxonomy" id="6256"/>
    <lineage>
        <taxon>Eukaryota</taxon>
        <taxon>Metazoa</taxon>
        <taxon>Ecdysozoa</taxon>
        <taxon>Nematoda</taxon>
        <taxon>Chromadorea</taxon>
        <taxon>Rhabditida</taxon>
        <taxon>Spirurina</taxon>
        <taxon>Ascaridomorpha</taxon>
        <taxon>Ascaridoidea</taxon>
        <taxon>Ascarididae</taxon>
        <taxon>Parascaris</taxon>
    </lineage>
</organism>
<evidence type="ECO:0000313" key="1">
    <source>
        <dbReference type="Proteomes" id="UP000887564"/>
    </source>
</evidence>
<dbReference type="WBParaSite" id="PEQ_0000158201-mRNA-1">
    <property type="protein sequence ID" value="PEQ_0000158201-mRNA-1"/>
    <property type="gene ID" value="PEQ_0000158201"/>
</dbReference>
<keyword evidence="1" id="KW-1185">Reference proteome</keyword>
<name>A0A914RIJ9_PAREQ</name>
<accession>A0A914RIJ9</accession>